<dbReference type="KEGG" id="sita:101783657"/>
<reference evidence="3" key="1">
    <citation type="journal article" date="2012" name="Nat. Biotechnol.">
        <title>Reference genome sequence of the model plant Setaria.</title>
        <authorList>
            <person name="Bennetzen J.L."/>
            <person name="Schmutz J."/>
            <person name="Wang H."/>
            <person name="Percifield R."/>
            <person name="Hawkins J."/>
            <person name="Pontaroli A.C."/>
            <person name="Estep M."/>
            <person name="Feng L."/>
            <person name="Vaughn J.N."/>
            <person name="Grimwood J."/>
            <person name="Jenkins J."/>
            <person name="Barry K."/>
            <person name="Lindquist E."/>
            <person name="Hellsten U."/>
            <person name="Deshpande S."/>
            <person name="Wang X."/>
            <person name="Wu X."/>
            <person name="Mitros T."/>
            <person name="Triplett J."/>
            <person name="Yang X."/>
            <person name="Ye C.Y."/>
            <person name="Mauro-Herrera M."/>
            <person name="Wang L."/>
            <person name="Li P."/>
            <person name="Sharma M."/>
            <person name="Sharma R."/>
            <person name="Ronald P.C."/>
            <person name="Panaud O."/>
            <person name="Kellogg E.A."/>
            <person name="Brutnell T.P."/>
            <person name="Doust A.N."/>
            <person name="Tuskan G.A."/>
            <person name="Rokhsar D."/>
            <person name="Devos K.M."/>
        </authorList>
    </citation>
    <scope>NUCLEOTIDE SEQUENCE [LARGE SCALE GENOMIC DNA]</scope>
    <source>
        <strain evidence="3">Yugu1</strain>
    </source>
</reference>
<organism evidence="3">
    <name type="scientific">Setaria italica</name>
    <name type="common">Foxtail millet</name>
    <name type="synonym">Panicum italicum</name>
    <dbReference type="NCBI Taxonomy" id="4555"/>
    <lineage>
        <taxon>Eukaryota</taxon>
        <taxon>Viridiplantae</taxon>
        <taxon>Streptophyta</taxon>
        <taxon>Embryophyta</taxon>
        <taxon>Tracheophyta</taxon>
        <taxon>Spermatophyta</taxon>
        <taxon>Magnoliopsida</taxon>
        <taxon>Liliopsida</taxon>
        <taxon>Poales</taxon>
        <taxon>Poaceae</taxon>
        <taxon>PACMAD clade</taxon>
        <taxon>Panicoideae</taxon>
        <taxon>Panicodae</taxon>
        <taxon>Paniceae</taxon>
        <taxon>Cenchrinae</taxon>
        <taxon>Setaria</taxon>
    </lineage>
</organism>
<gene>
    <name evidence="3" type="ORF">SETIT_5G176700v2</name>
</gene>
<feature type="compositionally biased region" description="Polar residues" evidence="1">
    <location>
        <begin position="716"/>
        <end position="742"/>
    </location>
</feature>
<dbReference type="STRING" id="4555.A0A368R5V0"/>
<evidence type="ECO:0000259" key="2">
    <source>
        <dbReference type="Pfam" id="PF12090"/>
    </source>
</evidence>
<feature type="compositionally biased region" description="Polar residues" evidence="1">
    <location>
        <begin position="528"/>
        <end position="540"/>
    </location>
</feature>
<accession>A0A368R5V0</accession>
<dbReference type="GO" id="GO:0000124">
    <property type="term" value="C:SAGA complex"/>
    <property type="evidence" value="ECO:0007669"/>
    <property type="project" value="InterPro"/>
</dbReference>
<evidence type="ECO:0000313" key="3">
    <source>
        <dbReference type="EMBL" id="RCV25575.1"/>
    </source>
</evidence>
<feature type="region of interest" description="Disordered" evidence="1">
    <location>
        <begin position="1"/>
        <end position="45"/>
    </location>
</feature>
<dbReference type="InterPro" id="IPR021950">
    <property type="entry name" value="Spt20"/>
</dbReference>
<dbReference type="EMBL" id="CM003532">
    <property type="protein sequence ID" value="RCV25575.1"/>
    <property type="molecule type" value="Genomic_DNA"/>
</dbReference>
<dbReference type="PANTHER" id="PTHR13526:SF20">
    <property type="entry name" value="OS01G0117800 PROTEIN"/>
    <property type="match status" value="1"/>
</dbReference>
<feature type="region of interest" description="Disordered" evidence="1">
    <location>
        <begin position="526"/>
        <end position="547"/>
    </location>
</feature>
<protein>
    <recommendedName>
        <fullName evidence="2">Spt20-like SEP domain-containing protein</fullName>
    </recommendedName>
</protein>
<feature type="domain" description="Spt20-like SEP" evidence="2">
    <location>
        <begin position="78"/>
        <end position="223"/>
    </location>
</feature>
<evidence type="ECO:0000256" key="1">
    <source>
        <dbReference type="SAM" id="MobiDB-lite"/>
    </source>
</evidence>
<feature type="compositionally biased region" description="Polar residues" evidence="1">
    <location>
        <begin position="373"/>
        <end position="398"/>
    </location>
</feature>
<dbReference type="OrthoDB" id="1932706at2759"/>
<proteinExistence type="predicted"/>
<feature type="compositionally biased region" description="Polar residues" evidence="1">
    <location>
        <begin position="834"/>
        <end position="845"/>
    </location>
</feature>
<reference evidence="3" key="2">
    <citation type="submission" date="2015-07" db="EMBL/GenBank/DDBJ databases">
        <authorList>
            <person name="Noorani M."/>
        </authorList>
    </citation>
    <scope>NUCLEOTIDE SEQUENCE</scope>
    <source>
        <strain evidence="3">Yugu1</strain>
    </source>
</reference>
<dbReference type="PANTHER" id="PTHR13526">
    <property type="entry name" value="TRANSCRIPTION FACTOR SPT20 HOMOLOG"/>
    <property type="match status" value="1"/>
</dbReference>
<feature type="region of interest" description="Disordered" evidence="1">
    <location>
        <begin position="370"/>
        <end position="405"/>
    </location>
</feature>
<feature type="region of interest" description="Disordered" evidence="1">
    <location>
        <begin position="828"/>
        <end position="858"/>
    </location>
</feature>
<dbReference type="Pfam" id="PF12090">
    <property type="entry name" value="Spt20_SEP"/>
    <property type="match status" value="1"/>
</dbReference>
<dbReference type="GO" id="GO:0003712">
    <property type="term" value="F:transcription coregulator activity"/>
    <property type="evidence" value="ECO:0007669"/>
    <property type="project" value="InterPro"/>
</dbReference>
<dbReference type="InterPro" id="IPR046468">
    <property type="entry name" value="Spt20-like_SEP"/>
</dbReference>
<sequence length="1371" mass="151854">MVVSFRLSRRGRRIHPPPPPASTHVTGDSRPHAAASLDVPPPPLPPCEAAVSRLHTGITARSELPDRNGTLPVELDLEPSFALNLFPDGYSVGEPGKGMLLYLIGDDPKKQPYSRASRALLSDIEHGCLPQDILHGIPCKFQNGSTVCEVRDYRSVFSSGDDYSGDDFPRVNRVHLRLGTDCVVKDLSSIADASWTYHDQLTAESSILNALQPRLNLDPTPCLEMLCNSRAKKIDLGLNTERKHGKDTSVLMMSTNPPENCKTKEFNVCKGATLCIENAALEGKPSGLLNSLSINCPSTIHVNNAKSAAKSDTDNTLQCSSTLPNTSALCDRMTSDYLFHIETEQPQRVKVLPQKTKKLSYLLREKHEFKKCSTPNKNGRSTSQNSKGPHKSTSSPNKTELDIGSQKRLQVEAKVGQKIGNKDMEVHVPLSVPPRDRCTSLNTTNQGIERIPEKVAPFVDQNNSDMVDVNDRGTPFVASFSGCSRKAACEPLEDMSATKSQGTASKRKASEISIISLNQECKLKGKRQQNVDTQMNTPCKNRSFGEPAVTGDINSQLDIDLELDKGRHQIEDTVLVHISAYAPESCKPSKFNVCKGVVVCSENAALEGMQSATFNRSPLNYPSSVHVNDAKSIVEFDPGSTIQSISTLTNSSALCDRKQDGSITPPDNLLQSNEERPQVTVSQVDRENRQTQKVTVVPQKRKKSLKLLNERHGSKNHSPPNKSARLSYQNSKGQKSTGSSNKEGFHLGSPKVPQVEVKVGQIIGNKDLKVQEKVPLSVDSSCHPHTSLSTSNLCVKKIPENVKSLDIWSNERHEAPVVDLKISDMADPKGSRIPSVTSLSANSSKAACEPGEDKGATEPQLNALNRKVTEISSISLNQEINLNGERQQKFDIHIECENRSIVEPATTVGVNSKPDIEKILSEVILTTQRHGLNEKAAKSDVLETSWLLPPCEFFQFENVDEIPSMRDETMTYNVSNGATSTWKIRRLTFHPSQYSSSGLVDKSLYTLCLLESESLDNQITVGAIYGDEQVHITTLSTSCHAEKFVDQFISLMKRDGYNLCNDEVCNESSELRQQSEDVSHLGFPTGEDADYLLFSPSAVNSLPIITNNKVGCTIQNKLPDFHAPPLQPLTQQLVLTEQPLTLESPEAFFLNPSHLPGGQQYTGQHLQDQGSSFACNPFATDPLQFPSAQPSQEVSVDQYLQCRDDILGFSDIYSASRYNQLHQEALMDQYLQYRHDLPGFIHTYGMRTAARRYSQWRQEVPMGQYLRYRHDIPWFSDAYGASMTTRSYGQWRQVYTQMGSVVYQWDLPAFGRQIHNSPPLHNGWSIPLSELQPIGSPQMSSRSMDFDGSVTSTPVRIPMHHGYQFPSQELW</sequence>
<name>A0A368R5V0_SETIT</name>
<feature type="region of interest" description="Disordered" evidence="1">
    <location>
        <begin position="656"/>
        <end position="750"/>
    </location>
</feature>